<evidence type="ECO:0000256" key="1">
    <source>
        <dbReference type="SAM" id="MobiDB-lite"/>
    </source>
</evidence>
<keyword evidence="4" id="KW-1185">Reference proteome</keyword>
<protein>
    <submittedName>
        <fullName evidence="3">Conserved putative secreted protein</fullName>
    </submittedName>
</protein>
<dbReference type="Proteomes" id="UP000031552">
    <property type="component" value="Unassembled WGS sequence"/>
</dbReference>
<dbReference type="RefSeq" id="WP_041016385.1">
    <property type="nucleotide sequence ID" value="NZ_CCEJ010000001.1"/>
</dbReference>
<proteinExistence type="predicted"/>
<evidence type="ECO:0000256" key="2">
    <source>
        <dbReference type="SAM" id="Phobius"/>
    </source>
</evidence>
<dbReference type="STRING" id="1437425.CSEC_0009"/>
<keyword evidence="2" id="KW-1133">Transmembrane helix</keyword>
<keyword evidence="2" id="KW-0472">Membrane</keyword>
<name>A0A090CZZ9_9BACT</name>
<dbReference type="eggNOG" id="ENOG502Z9NP">
    <property type="taxonomic scope" value="Bacteria"/>
</dbReference>
<organism evidence="3 4">
    <name type="scientific">Candidatus Criblamydia sequanensis CRIB-18</name>
    <dbReference type="NCBI Taxonomy" id="1437425"/>
    <lineage>
        <taxon>Bacteria</taxon>
        <taxon>Pseudomonadati</taxon>
        <taxon>Chlamydiota</taxon>
        <taxon>Chlamydiia</taxon>
        <taxon>Parachlamydiales</taxon>
        <taxon>Candidatus Criblamydiaceae</taxon>
        <taxon>Candidatus Criblamydia</taxon>
    </lineage>
</organism>
<evidence type="ECO:0000313" key="3">
    <source>
        <dbReference type="EMBL" id="CDR32853.1"/>
    </source>
</evidence>
<dbReference type="OrthoDB" id="18901at2"/>
<gene>
    <name evidence="3" type="ORF">CSEC_0009</name>
</gene>
<accession>A0A090CZZ9</accession>
<comment type="caution">
    <text evidence="3">The sequence shown here is derived from an EMBL/GenBank/DDBJ whole genome shotgun (WGS) entry which is preliminary data.</text>
</comment>
<dbReference type="EMBL" id="CCEJ010000001">
    <property type="protein sequence ID" value="CDR32853.1"/>
    <property type="molecule type" value="Genomic_DNA"/>
</dbReference>
<sequence>MLHHFRKYQQYIYLVVTVVIIISFSFFGTAGVIDSMQNYDEPVFKTTSGTTVKHRDLNEMALFISTDKTDSLRYQGYGGPNFLNDGVIANDFLKTGLAYVLLENFKEPLKADLESRAAKEKHFNLYTHKEAPFISVENTWNYFAKDMAQNYRTLKKNDDPLSEESFKARVSLYNREREFPYAFFKQFLRYQQAQYSWVKPDRDLEYQDLALFNYHTFDDWFGPRFIKLISAVILNASDAALKAGYHVSKEEALAELKKNAAESFKEAQKQGTHPAKNVDDYFQEELRRLGLDKNQAVKLWQKVLLFRRYINNVSRSVFVSSLPFNSFTEYATEGTEGELFTLKKELKFDTPKEFELFEIYLSQIQKIDPKSQNLLLKDTFKTPLEVAKEAPALVETEVKVEYAEVDTLNLMGKITLKDTWNWESQSENWPLLVKEFPELGLKKPTSQEERVAALDELSSETRSRVDYYAKKEILKNHPEWVEETFASLEFNPLTLHINMLGESSEFPQIEAKALKEAIDALKTKETSATASLQSKDKKKHFQIRLLDKSHDPQILTFNEAKEKGVLETILNKKLKSHYEKIRETDPKTYKGEDGNWKSLAEVEFKVADSYFAKVLSLIQKEVTGLGDEYKGLPKEVKALYPYRFLSYMKQSLEEFKSGQFQNFEEPSSENPNRLESQFKIVKTSFKRDRRNPGIPEHKDLQESQSSPSKVFFQASEGPYFFVIGGAINPNTATGSIETALSVQELIGNEALRNFFEVFLHQIKEKQSLESLFLESENDKTEVALNAYKG</sequence>
<reference evidence="3" key="1">
    <citation type="submission" date="2013-12" db="EMBL/GenBank/DDBJ databases">
        <authorList>
            <person name="Linke B."/>
        </authorList>
    </citation>
    <scope>NUCLEOTIDE SEQUENCE [LARGE SCALE GENOMIC DNA]</scope>
    <source>
        <strain evidence="3">CRIB-18</strain>
    </source>
</reference>
<feature type="region of interest" description="Disordered" evidence="1">
    <location>
        <begin position="688"/>
        <end position="707"/>
    </location>
</feature>
<reference evidence="3" key="2">
    <citation type="submission" date="2014-09" db="EMBL/GenBank/DDBJ databases">
        <title>Criblamydia sequanensis harbors a mega-plasmid encoding arsenite resistance.</title>
        <authorList>
            <person name="Bertelli C."/>
            <person name="Goesmann A."/>
            <person name="Greub G."/>
        </authorList>
    </citation>
    <scope>NUCLEOTIDE SEQUENCE [LARGE SCALE GENOMIC DNA]</scope>
    <source>
        <strain evidence="3">CRIB-18</strain>
    </source>
</reference>
<feature type="transmembrane region" description="Helical" evidence="2">
    <location>
        <begin position="12"/>
        <end position="33"/>
    </location>
</feature>
<keyword evidence="2" id="KW-0812">Transmembrane</keyword>
<dbReference type="AlphaFoldDB" id="A0A090CZZ9"/>
<evidence type="ECO:0000313" key="4">
    <source>
        <dbReference type="Proteomes" id="UP000031552"/>
    </source>
</evidence>